<comment type="caution">
    <text evidence="2">The sequence shown here is derived from an EMBL/GenBank/DDBJ whole genome shotgun (WGS) entry which is preliminary data.</text>
</comment>
<reference evidence="2 3" key="1">
    <citation type="journal article" date="2015" name="Genome Announc.">
        <title>Expanding the biotechnology potential of lactobacilli through comparative genomics of 213 strains and associated genera.</title>
        <authorList>
            <person name="Sun Z."/>
            <person name="Harris H.M."/>
            <person name="McCann A."/>
            <person name="Guo C."/>
            <person name="Argimon S."/>
            <person name="Zhang W."/>
            <person name="Yang X."/>
            <person name="Jeffery I.B."/>
            <person name="Cooney J.C."/>
            <person name="Kagawa T.F."/>
            <person name="Liu W."/>
            <person name="Song Y."/>
            <person name="Salvetti E."/>
            <person name="Wrobel A."/>
            <person name="Rasinkangas P."/>
            <person name="Parkhill J."/>
            <person name="Rea M.C."/>
            <person name="O'Sullivan O."/>
            <person name="Ritari J."/>
            <person name="Douillard F.P."/>
            <person name="Paul Ross R."/>
            <person name="Yang R."/>
            <person name="Briner A.E."/>
            <person name="Felis G.E."/>
            <person name="de Vos W.M."/>
            <person name="Barrangou R."/>
            <person name="Klaenhammer T.R."/>
            <person name="Caufield P.W."/>
            <person name="Cui Y."/>
            <person name="Zhang H."/>
            <person name="O'Toole P.W."/>
        </authorList>
    </citation>
    <scope>NUCLEOTIDE SEQUENCE [LARGE SCALE GENOMIC DNA]</scope>
    <source>
        <strain evidence="2 3">DSM 18527</strain>
    </source>
</reference>
<dbReference type="RefSeq" id="WP_035455940.1">
    <property type="nucleotide sequence ID" value="NZ_AZGA01000031.1"/>
</dbReference>
<dbReference type="PANTHER" id="PTHR34989:SF1">
    <property type="entry name" value="PROTEIN HDED"/>
    <property type="match status" value="1"/>
</dbReference>
<dbReference type="eggNOG" id="COG3247">
    <property type="taxonomic scope" value="Bacteria"/>
</dbReference>
<dbReference type="OrthoDB" id="2456403at2"/>
<feature type="transmembrane region" description="Helical" evidence="1">
    <location>
        <begin position="152"/>
        <end position="176"/>
    </location>
</feature>
<dbReference type="EMBL" id="AZGA01000031">
    <property type="protein sequence ID" value="KRM34161.1"/>
    <property type="molecule type" value="Genomic_DNA"/>
</dbReference>
<evidence type="ECO:0008006" key="4">
    <source>
        <dbReference type="Google" id="ProtNLM"/>
    </source>
</evidence>
<evidence type="ECO:0000313" key="2">
    <source>
        <dbReference type="EMBL" id="KRM34161.1"/>
    </source>
</evidence>
<keyword evidence="1" id="KW-0472">Membrane</keyword>
<feature type="transmembrane region" description="Helical" evidence="1">
    <location>
        <begin position="36"/>
        <end position="56"/>
    </location>
</feature>
<feature type="transmembrane region" description="Helical" evidence="1">
    <location>
        <begin position="126"/>
        <end position="146"/>
    </location>
</feature>
<dbReference type="Proteomes" id="UP000051236">
    <property type="component" value="Unassembled WGS sequence"/>
</dbReference>
<name>X0QT89_9LACO</name>
<gene>
    <name evidence="2" type="ORF">FC83_GL002301</name>
</gene>
<proteinExistence type="predicted"/>
<feature type="transmembrane region" description="Helical" evidence="1">
    <location>
        <begin position="68"/>
        <end position="88"/>
    </location>
</feature>
<evidence type="ECO:0000256" key="1">
    <source>
        <dbReference type="SAM" id="Phobius"/>
    </source>
</evidence>
<protein>
    <recommendedName>
        <fullName evidence="4">Integral membrane protein</fullName>
    </recommendedName>
</protein>
<dbReference type="InterPro" id="IPR052712">
    <property type="entry name" value="Acid_resist_chaperone_HdeD"/>
</dbReference>
<dbReference type="AlphaFoldDB" id="X0QT89"/>
<keyword evidence="1" id="KW-1133">Transmembrane helix</keyword>
<keyword evidence="1" id="KW-0812">Transmembrane</keyword>
<dbReference type="Pfam" id="PF03729">
    <property type="entry name" value="DUF308"/>
    <property type="match status" value="2"/>
</dbReference>
<accession>X0QT89</accession>
<dbReference type="PANTHER" id="PTHR34989">
    <property type="entry name" value="PROTEIN HDED"/>
    <property type="match status" value="1"/>
</dbReference>
<sequence length="179" mass="19946">MFNRDNFQRGFDWGEFLSGVLFIVLAIYFFRKPAVALGSLVVFAALIAIMRGIVSLSSYTKFKSIMPASWSLVFSGILDIVIGLIFLFNAGLGGLTISYLFAIWFIIDAAVGLVTSAHLRHFGNIWFILAIVFDVLALVVGVLMLLRPMYAAFTMIFLISWFFMIIGINNVIVAIARRS</sequence>
<organism evidence="2 3">
    <name type="scientific">Agrilactobacillus composti DSM 18527 = JCM 14202</name>
    <dbReference type="NCBI Taxonomy" id="1423734"/>
    <lineage>
        <taxon>Bacteria</taxon>
        <taxon>Bacillati</taxon>
        <taxon>Bacillota</taxon>
        <taxon>Bacilli</taxon>
        <taxon>Lactobacillales</taxon>
        <taxon>Lactobacillaceae</taxon>
        <taxon>Agrilactobacillus</taxon>
    </lineage>
</organism>
<dbReference type="InterPro" id="IPR005325">
    <property type="entry name" value="DUF308_memb"/>
</dbReference>
<feature type="transmembrane region" description="Helical" evidence="1">
    <location>
        <begin position="94"/>
        <end position="114"/>
    </location>
</feature>
<keyword evidence="3" id="KW-1185">Reference proteome</keyword>
<evidence type="ECO:0000313" key="3">
    <source>
        <dbReference type="Proteomes" id="UP000051236"/>
    </source>
</evidence>
<dbReference type="GO" id="GO:0005886">
    <property type="term" value="C:plasma membrane"/>
    <property type="evidence" value="ECO:0007669"/>
    <property type="project" value="TreeGrafter"/>
</dbReference>
<feature type="transmembrane region" description="Helical" evidence="1">
    <location>
        <begin position="12"/>
        <end position="30"/>
    </location>
</feature>
<dbReference type="STRING" id="1423734.FC83_GL002301"/>
<dbReference type="PATRIC" id="fig|1423734.3.peg.2325"/>